<dbReference type="RefSeq" id="WP_047121241.1">
    <property type="nucleotide sequence ID" value="NZ_LN831788.1"/>
</dbReference>
<protein>
    <submittedName>
        <fullName evidence="2">Sle1_024 protein</fullName>
    </submittedName>
</protein>
<proteinExistence type="predicted"/>
<feature type="region of interest" description="Disordered" evidence="1">
    <location>
        <begin position="36"/>
        <end position="63"/>
    </location>
</feature>
<dbReference type="InterPro" id="IPR046053">
    <property type="entry name" value="DUF6011"/>
</dbReference>
<dbReference type="KEGG" id="sle:sle1_024"/>
<geneLocation type="plasmid" evidence="2 3">
    <name>pSLE1</name>
</geneLocation>
<evidence type="ECO:0000313" key="2">
    <source>
        <dbReference type="EMBL" id="CQR59191.1"/>
    </source>
</evidence>
<organism evidence="2 3">
    <name type="scientific">Streptomyces leeuwenhoekii</name>
    <dbReference type="NCBI Taxonomy" id="1437453"/>
    <lineage>
        <taxon>Bacteria</taxon>
        <taxon>Bacillati</taxon>
        <taxon>Actinomycetota</taxon>
        <taxon>Actinomycetes</taxon>
        <taxon>Kitasatosporales</taxon>
        <taxon>Streptomycetaceae</taxon>
        <taxon>Streptomyces</taxon>
    </lineage>
</organism>
<feature type="compositionally biased region" description="Basic and acidic residues" evidence="1">
    <location>
        <begin position="36"/>
        <end position="56"/>
    </location>
</feature>
<evidence type="ECO:0000313" key="3">
    <source>
        <dbReference type="Proteomes" id="UP000035016"/>
    </source>
</evidence>
<dbReference type="Proteomes" id="UP000035016">
    <property type="component" value="Plasmid pSLE1"/>
</dbReference>
<dbReference type="AlphaFoldDB" id="A0A0F7VQS3"/>
<dbReference type="PATRIC" id="fig|1437453.6.peg.7149"/>
<keyword evidence="2" id="KW-0614">Plasmid</keyword>
<gene>
    <name evidence="2" type="ORF">sle1_024</name>
</gene>
<accession>A0A0F7VQS3</accession>
<evidence type="ECO:0000256" key="1">
    <source>
        <dbReference type="SAM" id="MobiDB-lite"/>
    </source>
</evidence>
<name>A0A0F7VQS3_STRLW</name>
<dbReference type="EMBL" id="LN831788">
    <property type="protein sequence ID" value="CQR59191.1"/>
    <property type="molecule type" value="Genomic_DNA"/>
</dbReference>
<reference evidence="3" key="1">
    <citation type="submission" date="2015-02" db="EMBL/GenBank/DDBJ databases">
        <authorList>
            <person name="Gomez-Escribano P.J."/>
        </authorList>
    </citation>
    <scope>NUCLEOTIDE SEQUENCE [LARGE SCALE GENOMIC DNA]</scope>
    <source>
        <strain evidence="3">C34 (DSM 42122 / NRRL B-24963)</strain>
        <plasmid evidence="3">pSLE1</plasmid>
    </source>
</reference>
<sequence length="63" mass="7360">MDDRQQKALLIDPGRRARVWCRDCGRELKDEISRMRRLGPECDPEPRGGYDRHDVDQDPIPGL</sequence>
<dbReference type="Pfam" id="PF19474">
    <property type="entry name" value="DUF6011"/>
    <property type="match status" value="1"/>
</dbReference>